<dbReference type="EMBL" id="CM047901">
    <property type="protein sequence ID" value="KAJ0098136.1"/>
    <property type="molecule type" value="Genomic_DNA"/>
</dbReference>
<reference evidence="2" key="1">
    <citation type="journal article" date="2023" name="G3 (Bethesda)">
        <title>Genome assembly and association tests identify interacting loci associated with vigor, precocity, and sex in interspecific pistachio rootstocks.</title>
        <authorList>
            <person name="Palmer W."/>
            <person name="Jacygrad E."/>
            <person name="Sagayaradj S."/>
            <person name="Cavanaugh K."/>
            <person name="Han R."/>
            <person name="Bertier L."/>
            <person name="Beede B."/>
            <person name="Kafkas S."/>
            <person name="Golino D."/>
            <person name="Preece J."/>
            <person name="Michelmore R."/>
        </authorList>
    </citation>
    <scope>NUCLEOTIDE SEQUENCE [LARGE SCALE GENOMIC DNA]</scope>
</reference>
<protein>
    <submittedName>
        <fullName evidence="1">Uncharacterized protein</fullName>
    </submittedName>
</protein>
<accession>A0ACC1BGX9</accession>
<gene>
    <name evidence="1" type="ORF">Patl1_28879</name>
</gene>
<organism evidence="1 2">
    <name type="scientific">Pistacia atlantica</name>
    <dbReference type="NCBI Taxonomy" id="434234"/>
    <lineage>
        <taxon>Eukaryota</taxon>
        <taxon>Viridiplantae</taxon>
        <taxon>Streptophyta</taxon>
        <taxon>Embryophyta</taxon>
        <taxon>Tracheophyta</taxon>
        <taxon>Spermatophyta</taxon>
        <taxon>Magnoliopsida</taxon>
        <taxon>eudicotyledons</taxon>
        <taxon>Gunneridae</taxon>
        <taxon>Pentapetalae</taxon>
        <taxon>rosids</taxon>
        <taxon>malvids</taxon>
        <taxon>Sapindales</taxon>
        <taxon>Anacardiaceae</taxon>
        <taxon>Pistacia</taxon>
    </lineage>
</organism>
<sequence>MCKFKSLALALGSGKDVTLEDAGIKAQVWDTLFLSWSWPNALLLITISKSPYLFWPLILQGDHLSQLLNSQNHDFLNIVLLPTTDISGLVDPDASIVTKLVVMMHQSLPALRSTISAMKFRPMALIVDLFGTEAMKVADEFGMLKYVFIASNAWFLAVTIYAPAVDKKELAVHVNQQQLLKIPGCKPVEFQDTLEAFLDPNDPMYDGFLHAGMEISSADGIIVNTWEGTGAAPQALESKVLDWLDMQPTESGDLRVVMDSDGSQDYLPDGFLTRTHNIGLVVPMWAPQAEILQHPSVEQKMNATMLTEELGVALRSKELPSESMVERQEIEMMVDKEGHAIKK</sequence>
<proteinExistence type="predicted"/>
<name>A0ACC1BGX9_9ROSI</name>
<evidence type="ECO:0000313" key="1">
    <source>
        <dbReference type="EMBL" id="KAJ0098136.1"/>
    </source>
</evidence>
<comment type="caution">
    <text evidence="1">The sequence shown here is derived from an EMBL/GenBank/DDBJ whole genome shotgun (WGS) entry which is preliminary data.</text>
</comment>
<keyword evidence="2" id="KW-1185">Reference proteome</keyword>
<evidence type="ECO:0000313" key="2">
    <source>
        <dbReference type="Proteomes" id="UP001164250"/>
    </source>
</evidence>
<dbReference type="Proteomes" id="UP001164250">
    <property type="component" value="Chromosome 5"/>
</dbReference>